<accession>A0ACC5QWU5</accession>
<gene>
    <name evidence="1" type="ORF">JHL16_00665</name>
</gene>
<name>A0ACC5QWU5_9HYPH</name>
<sequence>MTQDSNRLALWALFAGNFIIGTGVILPAGMLNDLSAGLGVSPATAGLLMIVGGLVCGFGAPLLAMFTSRIDRRMLLAGSLAFYAVGHGLSALAPDFTSLVALRAATVISAAIFTPQAAATVGLMLPPEKRAAAVAFIFIGWSIASVAGMPCGSLIAAYAGWRTAYALMAVLALVSAVLVWRTLPRGLALPPMSLSTWRAVFFDPVLILILLVTLASGSGQFTLSGYLVVIYKEVLGASPGVIALLLAGFGLAGVTGNFLAARFVGKLGVERLILCALGTILLGLIVFWSSFGIIAGAAISVALWGLGTFSSNSLQQSRLIVHAPALASASVALNTSTIYLGQAIGAATGARLIANHELTHLAPVAAVFLIIAIALTLLAGHYTARIRKI</sequence>
<evidence type="ECO:0000313" key="2">
    <source>
        <dbReference type="Proteomes" id="UP000616151"/>
    </source>
</evidence>
<reference evidence="1" key="1">
    <citation type="submission" date="2021-01" db="EMBL/GenBank/DDBJ databases">
        <authorList>
            <person name="Sun Q."/>
        </authorList>
    </citation>
    <scope>NUCLEOTIDE SEQUENCE</scope>
    <source>
        <strain evidence="1">YIM B02566</strain>
    </source>
</reference>
<dbReference type="Proteomes" id="UP000616151">
    <property type="component" value="Unassembled WGS sequence"/>
</dbReference>
<protein>
    <submittedName>
        <fullName evidence="1">MFS transporter</fullName>
    </submittedName>
</protein>
<proteinExistence type="predicted"/>
<comment type="caution">
    <text evidence="1">The sequence shown here is derived from an EMBL/GenBank/DDBJ whole genome shotgun (WGS) entry which is preliminary data.</text>
</comment>
<keyword evidence="2" id="KW-1185">Reference proteome</keyword>
<evidence type="ECO:0000313" key="1">
    <source>
        <dbReference type="EMBL" id="MBK1864850.1"/>
    </source>
</evidence>
<dbReference type="EMBL" id="JAENHL010000003">
    <property type="protein sequence ID" value="MBK1864850.1"/>
    <property type="molecule type" value="Genomic_DNA"/>
</dbReference>
<organism evidence="1 2">
    <name type="scientific">Taklimakanibacter albus</name>
    <dbReference type="NCBI Taxonomy" id="2800327"/>
    <lineage>
        <taxon>Bacteria</taxon>
        <taxon>Pseudomonadati</taxon>
        <taxon>Pseudomonadota</taxon>
        <taxon>Alphaproteobacteria</taxon>
        <taxon>Hyphomicrobiales</taxon>
        <taxon>Aestuariivirgaceae</taxon>
        <taxon>Taklimakanibacter</taxon>
    </lineage>
</organism>